<dbReference type="SUPFAM" id="SSF54427">
    <property type="entry name" value="NTF2-like"/>
    <property type="match status" value="2"/>
</dbReference>
<name>A0A1K1PSY9_9PSEU</name>
<feature type="domain" description="SnoaL-like" evidence="1">
    <location>
        <begin position="127"/>
        <end position="232"/>
    </location>
</feature>
<keyword evidence="2" id="KW-0413">Isomerase</keyword>
<sequence>MPRTVPEIAALVREGMSTFDTTPFAGILAVDAVYELPFQGRRIEGREAILASLDAAGDRARAAGLTRARVTTTPADSGFVVELVVAGPSFEFPSSVGILTVSDGEITAYRDYPNVAAASRFARAVFDEFLAASVENRWDDLADLYAEDVTIEMPFTLPGVPRLTHGREELRRRFRAAGQVRRLTGAANVVVHETGDPTVLVAEFDLHGETRGEPFVSSYVLVMTVENGRIAYSRDYTDTAAAAQRLKALSPAGTPAE</sequence>
<dbReference type="OrthoDB" id="3681559at2"/>
<protein>
    <submittedName>
        <fullName evidence="2">Ketosteroid isomerase-related protein</fullName>
    </submittedName>
</protein>
<accession>A0A1K1PSY9</accession>
<dbReference type="GO" id="GO:0016853">
    <property type="term" value="F:isomerase activity"/>
    <property type="evidence" value="ECO:0007669"/>
    <property type="project" value="UniProtKB-KW"/>
</dbReference>
<evidence type="ECO:0000259" key="1">
    <source>
        <dbReference type="Pfam" id="PF12680"/>
    </source>
</evidence>
<gene>
    <name evidence="2" type="ORF">SAMN04489730_0903</name>
</gene>
<dbReference type="InterPro" id="IPR037401">
    <property type="entry name" value="SnoaL-like"/>
</dbReference>
<dbReference type="Pfam" id="PF12680">
    <property type="entry name" value="SnoaL_2"/>
    <property type="match status" value="1"/>
</dbReference>
<dbReference type="AlphaFoldDB" id="A0A1K1PSY9"/>
<dbReference type="STRING" id="546364.SAMN04489730_0903"/>
<dbReference type="Gene3D" id="3.10.450.50">
    <property type="match status" value="2"/>
</dbReference>
<evidence type="ECO:0000313" key="3">
    <source>
        <dbReference type="Proteomes" id="UP000182740"/>
    </source>
</evidence>
<dbReference type="Proteomes" id="UP000182740">
    <property type="component" value="Unassembled WGS sequence"/>
</dbReference>
<reference evidence="3" key="1">
    <citation type="submission" date="2016-11" db="EMBL/GenBank/DDBJ databases">
        <authorList>
            <person name="Varghese N."/>
            <person name="Submissions S."/>
        </authorList>
    </citation>
    <scope>NUCLEOTIDE SEQUENCE [LARGE SCALE GENOMIC DNA]</scope>
    <source>
        <strain evidence="3">DSM 44671</strain>
    </source>
</reference>
<proteinExistence type="predicted"/>
<organism evidence="2 3">
    <name type="scientific">Amycolatopsis australiensis</name>
    <dbReference type="NCBI Taxonomy" id="546364"/>
    <lineage>
        <taxon>Bacteria</taxon>
        <taxon>Bacillati</taxon>
        <taxon>Actinomycetota</taxon>
        <taxon>Actinomycetes</taxon>
        <taxon>Pseudonocardiales</taxon>
        <taxon>Pseudonocardiaceae</taxon>
        <taxon>Amycolatopsis</taxon>
    </lineage>
</organism>
<dbReference type="EMBL" id="FPJG01000006">
    <property type="protein sequence ID" value="SFW49910.1"/>
    <property type="molecule type" value="Genomic_DNA"/>
</dbReference>
<dbReference type="InterPro" id="IPR032710">
    <property type="entry name" value="NTF2-like_dom_sf"/>
</dbReference>
<dbReference type="RefSeq" id="WP_072475043.1">
    <property type="nucleotide sequence ID" value="NZ_FPJG01000006.1"/>
</dbReference>
<keyword evidence="3" id="KW-1185">Reference proteome</keyword>
<evidence type="ECO:0000313" key="2">
    <source>
        <dbReference type="EMBL" id="SFW49910.1"/>
    </source>
</evidence>